<dbReference type="Proteomes" id="UP001470230">
    <property type="component" value="Unassembled WGS sequence"/>
</dbReference>
<gene>
    <name evidence="4" type="ORF">M9Y10_016335</name>
    <name evidence="3" type="ORF">M9Y10_019435</name>
</gene>
<reference evidence="4 5" key="1">
    <citation type="submission" date="2024-04" db="EMBL/GenBank/DDBJ databases">
        <title>Tritrichomonas musculus Genome.</title>
        <authorList>
            <person name="Alves-Ferreira E."/>
            <person name="Grigg M."/>
            <person name="Lorenzi H."/>
            <person name="Galac M."/>
        </authorList>
    </citation>
    <scope>NUCLEOTIDE SEQUENCE [LARGE SCALE GENOMIC DNA]</scope>
    <source>
        <strain evidence="4 5">EAF2021</strain>
    </source>
</reference>
<protein>
    <recommendedName>
        <fullName evidence="6">Ubiquitin-like domain-containing protein</fullName>
    </recommendedName>
</protein>
<name>A0ABR2HVW6_9EUKA</name>
<keyword evidence="5" id="KW-1185">Reference proteome</keyword>
<feature type="region of interest" description="Disordered" evidence="2">
    <location>
        <begin position="532"/>
        <end position="558"/>
    </location>
</feature>
<dbReference type="EMBL" id="JAPFFF010000248">
    <property type="protein sequence ID" value="KAK8835027.1"/>
    <property type="molecule type" value="Genomic_DNA"/>
</dbReference>
<evidence type="ECO:0008006" key="6">
    <source>
        <dbReference type="Google" id="ProtNLM"/>
    </source>
</evidence>
<dbReference type="EMBL" id="JAPFFF010000021">
    <property type="protein sequence ID" value="KAK8853792.1"/>
    <property type="molecule type" value="Genomic_DNA"/>
</dbReference>
<evidence type="ECO:0000256" key="1">
    <source>
        <dbReference type="SAM" id="Coils"/>
    </source>
</evidence>
<keyword evidence="1" id="KW-0175">Coiled coil</keyword>
<evidence type="ECO:0000313" key="3">
    <source>
        <dbReference type="EMBL" id="KAK8835027.1"/>
    </source>
</evidence>
<evidence type="ECO:0000313" key="5">
    <source>
        <dbReference type="Proteomes" id="UP001470230"/>
    </source>
</evidence>
<organism evidence="4 5">
    <name type="scientific">Tritrichomonas musculus</name>
    <dbReference type="NCBI Taxonomy" id="1915356"/>
    <lineage>
        <taxon>Eukaryota</taxon>
        <taxon>Metamonada</taxon>
        <taxon>Parabasalia</taxon>
        <taxon>Tritrichomonadida</taxon>
        <taxon>Tritrichomonadidae</taxon>
        <taxon>Tritrichomonas</taxon>
    </lineage>
</organism>
<accession>A0ABR2HVW6</accession>
<proteinExistence type="predicted"/>
<comment type="caution">
    <text evidence="4">The sequence shown here is derived from an EMBL/GenBank/DDBJ whole genome shotgun (WGS) entry which is preliminary data.</text>
</comment>
<evidence type="ECO:0000256" key="2">
    <source>
        <dbReference type="SAM" id="MobiDB-lite"/>
    </source>
</evidence>
<evidence type="ECO:0000313" key="4">
    <source>
        <dbReference type="EMBL" id="KAK8853792.1"/>
    </source>
</evidence>
<feature type="coiled-coil region" evidence="1">
    <location>
        <begin position="579"/>
        <end position="612"/>
    </location>
</feature>
<dbReference type="SUPFAM" id="SSF54236">
    <property type="entry name" value="Ubiquitin-like"/>
    <property type="match status" value="1"/>
</dbReference>
<feature type="compositionally biased region" description="Basic and acidic residues" evidence="2">
    <location>
        <begin position="538"/>
        <end position="547"/>
    </location>
</feature>
<sequence>MIYNNKYTFRLNYEDEIHRIDTPRILEDKSDFTTLDLKNLIKKKLKIQNDFILTLNNKMIPCNRNFSVSLLQYLPYQQIKIENPFPGINDSKCLDDIDVKFNLSDFGLFPQDNSVLKFKKSEFENSSISNLKNRFIENIRNLGADNNCLLNPYNLIFLTDQRYLTDDEDAFQVTRTPIIIIRRNNNDAVYPLNFILTNNKIVTKWYHKGTTFGQIAYDIFGEDYYKYAFFSENKSYEKIDYSTKVKKMIDINMVSTQFKIDNQFRIIKNDKLSINYSSNNLSDNINISMSDIENERDILYFYKIQQMISKSFSKKHNKKNYYLVEKYNFKAKITDYDNISKKNMQCFCPNDKNIYSVKFYKDGSKRQIYLKDSSTVFNLRYLISVYLNFEIENVIIFNYKDNDLKPLDDQIILKNLQSNITKYAFYVVHKDDRTVLTTSKNHDYNMLIYNNLESDTFISNLFINQNAETPTFIDDKHFIDVSPLPEGGKEDEYSTLLKSDKENDDYLTIEEHQSDKGYDLHKSDYHLTTVKTDLSPPETKKDNDIPSKKAPKGQVIKNTNKLKKAYTPKIVPQIDESSEMQNNNNNKVIEEKNKEIEENENHMGKAKKTERKDILNKSGVITELDYLTLTFLYNGKELVFYQPNNNENLNILESKICRFYDLNCKIDFYLENDPTKKSIKDVFFDTMEKMQRIMVLRTNDPIEKTIYYKIYGENDEHRIDDVKTVGELKRKIIKLHKRFKLNNINIIFGGKFLDDKVSLNKLSSPIDNEKNKIVLTIYQNKSIIDFSTTIVLKNDKK</sequence>
<dbReference type="InterPro" id="IPR029071">
    <property type="entry name" value="Ubiquitin-like_domsf"/>
</dbReference>